<feature type="domain" description="DNA helicase DnaB-like N-terminal" evidence="4">
    <location>
        <begin position="6"/>
        <end position="101"/>
    </location>
</feature>
<keyword evidence="5" id="KW-0378">Hydrolase</keyword>
<keyword evidence="2" id="KW-0235">DNA replication</keyword>
<dbReference type="GO" id="GO:0006269">
    <property type="term" value="P:DNA replication, synthesis of primer"/>
    <property type="evidence" value="ECO:0007669"/>
    <property type="project" value="UniProtKB-KW"/>
</dbReference>
<gene>
    <name evidence="5" type="ORF">FPB0191_00977</name>
</gene>
<dbReference type="Proteomes" id="UP000030901">
    <property type="component" value="Chromosome"/>
</dbReference>
<dbReference type="Pfam" id="PF00772">
    <property type="entry name" value="DnaB"/>
    <property type="match status" value="1"/>
</dbReference>
<dbReference type="InterPro" id="IPR036185">
    <property type="entry name" value="DNA_heli_DnaB-like_N_sf"/>
</dbReference>
<organism evidence="5 6">
    <name type="scientific">Frischella perrara</name>
    <dbReference type="NCBI Taxonomy" id="1267021"/>
    <lineage>
        <taxon>Bacteria</taxon>
        <taxon>Pseudomonadati</taxon>
        <taxon>Pseudomonadota</taxon>
        <taxon>Gammaproteobacteria</taxon>
        <taxon>Orbales</taxon>
        <taxon>Orbaceae</taxon>
        <taxon>Frischella</taxon>
    </lineage>
</organism>
<keyword evidence="5" id="KW-0547">Nucleotide-binding</keyword>
<dbReference type="Gene3D" id="1.10.860.10">
    <property type="entry name" value="DNAb Helicase, Chain A"/>
    <property type="match status" value="1"/>
</dbReference>
<keyword evidence="5" id="KW-0347">Helicase</keyword>
<dbReference type="RefSeq" id="WP_039104402.1">
    <property type="nucleotide sequence ID" value="NZ_CP009056.1"/>
</dbReference>
<evidence type="ECO:0000256" key="1">
    <source>
        <dbReference type="ARBA" id="ARBA00022515"/>
    </source>
</evidence>
<evidence type="ECO:0000256" key="3">
    <source>
        <dbReference type="ARBA" id="ARBA00023125"/>
    </source>
</evidence>
<evidence type="ECO:0000313" key="6">
    <source>
        <dbReference type="Proteomes" id="UP000030901"/>
    </source>
</evidence>
<name>A0A0A7RZZ2_FRIPE</name>
<dbReference type="GO" id="GO:0005829">
    <property type="term" value="C:cytosol"/>
    <property type="evidence" value="ECO:0007669"/>
    <property type="project" value="TreeGrafter"/>
</dbReference>
<dbReference type="OrthoDB" id="9773982at2"/>
<dbReference type="KEGG" id="fpp:FPB0191_00977"/>
<dbReference type="HOGENOM" id="CLU_1719687_0_0_6"/>
<dbReference type="PANTHER" id="PTHR30153:SF2">
    <property type="entry name" value="REPLICATIVE DNA HELICASE"/>
    <property type="match status" value="1"/>
</dbReference>
<proteinExistence type="predicted"/>
<dbReference type="STRING" id="1267021.FPB0191_00977"/>
<keyword evidence="1" id="KW-0639">Primosome</keyword>
<dbReference type="InterPro" id="IPR007693">
    <property type="entry name" value="DNA_helicase_DnaB-like_N"/>
</dbReference>
<dbReference type="GO" id="GO:0005524">
    <property type="term" value="F:ATP binding"/>
    <property type="evidence" value="ECO:0007669"/>
    <property type="project" value="InterPro"/>
</dbReference>
<accession>A0A0A7RZZ2</accession>
<dbReference type="EMBL" id="CP009056">
    <property type="protein sequence ID" value="AJA44803.1"/>
    <property type="molecule type" value="Genomic_DNA"/>
</dbReference>
<sequence length="152" mass="17147">MSKSIHSTEVEQAIIGSILINNELIDNTVDLTDDDFYLTQHKIIFSAILNLVNNSKNADIITVLEALTDAQLKSCGGIAYIAELTKIPSTLNFQHYFSILRNYTKARKINTIINYSLKELSNLVFIDVNSSDQLDAKIETDLLNFITNFMKK</sequence>
<dbReference type="PANTHER" id="PTHR30153">
    <property type="entry name" value="REPLICATIVE DNA HELICASE DNAB"/>
    <property type="match status" value="1"/>
</dbReference>
<dbReference type="GO" id="GO:0003677">
    <property type="term" value="F:DNA binding"/>
    <property type="evidence" value="ECO:0007669"/>
    <property type="project" value="UniProtKB-KW"/>
</dbReference>
<evidence type="ECO:0000259" key="4">
    <source>
        <dbReference type="Pfam" id="PF00772"/>
    </source>
</evidence>
<keyword evidence="5" id="KW-0067">ATP-binding</keyword>
<keyword evidence="6" id="KW-1185">Reference proteome</keyword>
<keyword evidence="3" id="KW-0238">DNA-binding</keyword>
<evidence type="ECO:0000256" key="2">
    <source>
        <dbReference type="ARBA" id="ARBA00022705"/>
    </source>
</evidence>
<dbReference type="GO" id="GO:1990077">
    <property type="term" value="C:primosome complex"/>
    <property type="evidence" value="ECO:0007669"/>
    <property type="project" value="UniProtKB-KW"/>
</dbReference>
<dbReference type="GO" id="GO:0003678">
    <property type="term" value="F:DNA helicase activity"/>
    <property type="evidence" value="ECO:0007669"/>
    <property type="project" value="InterPro"/>
</dbReference>
<dbReference type="AlphaFoldDB" id="A0A0A7RZZ2"/>
<dbReference type="InterPro" id="IPR016136">
    <property type="entry name" value="DNA_helicase_N/primase_C"/>
</dbReference>
<evidence type="ECO:0000313" key="5">
    <source>
        <dbReference type="EMBL" id="AJA44803.1"/>
    </source>
</evidence>
<reference evidence="5 6" key="1">
    <citation type="journal article" date="2014" name="Appl. Environ. Microbiol.">
        <title>Gut symbionts from distinct hosts exhibit genotoxic activity via divergent colibactin biosynthetic pathways.</title>
        <authorList>
            <person name="Engel P."/>
            <person name="Vizcaino M.I."/>
            <person name="Crawford J.M."/>
        </authorList>
    </citation>
    <scope>NUCLEOTIDE SEQUENCE [LARGE SCALE GENOMIC DNA]</scope>
    <source>
        <strain evidence="5 6">PEB0191</strain>
    </source>
</reference>
<protein>
    <submittedName>
        <fullName evidence="5">Replicative DNA helicase</fullName>
    </submittedName>
</protein>
<dbReference type="SUPFAM" id="SSF48024">
    <property type="entry name" value="N-terminal domain of DnaB helicase"/>
    <property type="match status" value="1"/>
</dbReference>